<evidence type="ECO:0000313" key="3">
    <source>
        <dbReference type="Proteomes" id="UP000054928"/>
    </source>
</evidence>
<organism evidence="2 3">
    <name type="scientific">Plasmopara halstedii</name>
    <name type="common">Downy mildew of sunflower</name>
    <dbReference type="NCBI Taxonomy" id="4781"/>
    <lineage>
        <taxon>Eukaryota</taxon>
        <taxon>Sar</taxon>
        <taxon>Stramenopiles</taxon>
        <taxon>Oomycota</taxon>
        <taxon>Peronosporomycetes</taxon>
        <taxon>Peronosporales</taxon>
        <taxon>Peronosporaceae</taxon>
        <taxon>Plasmopara</taxon>
    </lineage>
</organism>
<dbReference type="STRING" id="4781.A0A0P1B111"/>
<feature type="transmembrane region" description="Helical" evidence="1">
    <location>
        <begin position="151"/>
        <end position="171"/>
    </location>
</feature>
<dbReference type="AlphaFoldDB" id="A0A0P1B111"/>
<sequence length="679" mass="76578">MGCYEVIPHQKASSEANNAYWSRVLVIPSRCRQINRLWLEKMLVLIEGMQIFALMWQISLPRPWPARWLEVARWANAFNLDLFSFLATGASMDSVSESISLWGEMSHYSLYALAWGLVPWIGIAVLEIATIMWKKQGCNNFLLLSVKGKNVLLHIIQLLYLPVGLAVLRLLNCNSDGRLSVDPTGMRCGHLGHVIIVLVVTCGLGGSILVGLPLVLCRRIRESIIYSDATEHERFVQEKELEFILGTSNSYLELYFPLFASYHRSSVNIPVQICMLKLLLLLTFSSLRSLPSTTNQGMQGSIIFLLLVCMAVFRTWRNPYRCVSTTYFARLIDWMLVANGIIVLLCANEVRSAFTVSTSVTFSLTFINVCFLSIICLKELREIALLHLYPKSTKIKGMCWPTNDWMEEIVNFGPKVELWVKSIHNAQSTVLASLLLTPAMRSCEEIKSALDRVRLCYEEAASFEHLLTGQLYEVYLNVHELYVEAVASSPFHRSGFPVEALKNLTGVLKRRHDRQLLLSARTQRVLKKIHISRSWSRRSKTNTLGKDESGRVRTVVCIKSFLDAERTRHQTFCMTSARDWKAVNSVLWLKGSDESDSKFLVSVLAWSKSLGMVRWCDVQAAPSIEGHHEDFFSLKTARQSGIQGELLSIGEADSALAVLQSLSSSTTDSNSHLNPEQSA</sequence>
<keyword evidence="1" id="KW-1133">Transmembrane helix</keyword>
<feature type="transmembrane region" description="Helical" evidence="1">
    <location>
        <begin position="297"/>
        <end position="316"/>
    </location>
</feature>
<dbReference type="EMBL" id="CCYD01002939">
    <property type="protein sequence ID" value="CEG48365.1"/>
    <property type="molecule type" value="Genomic_DNA"/>
</dbReference>
<keyword evidence="1" id="KW-0472">Membrane</keyword>
<keyword evidence="1" id="KW-0812">Transmembrane</keyword>
<evidence type="ECO:0000313" key="2">
    <source>
        <dbReference type="EMBL" id="CEG48365.1"/>
    </source>
</evidence>
<feature type="transmembrane region" description="Helical" evidence="1">
    <location>
        <begin position="191"/>
        <end position="216"/>
    </location>
</feature>
<name>A0A0P1B111_PLAHL</name>
<keyword evidence="3" id="KW-1185">Reference proteome</keyword>
<accession>A0A0P1B111</accession>
<feature type="transmembrane region" description="Helical" evidence="1">
    <location>
        <begin position="328"/>
        <end position="347"/>
    </location>
</feature>
<dbReference type="OMA" id="SPFHRIG"/>
<dbReference type="Proteomes" id="UP000054928">
    <property type="component" value="Unassembled WGS sequence"/>
</dbReference>
<feature type="transmembrane region" description="Helical" evidence="1">
    <location>
        <begin position="108"/>
        <end position="130"/>
    </location>
</feature>
<feature type="transmembrane region" description="Helical" evidence="1">
    <location>
        <begin position="267"/>
        <end position="285"/>
    </location>
</feature>
<reference evidence="3" key="1">
    <citation type="submission" date="2014-09" db="EMBL/GenBank/DDBJ databases">
        <authorList>
            <person name="Sharma Rahul"/>
            <person name="Thines Marco"/>
        </authorList>
    </citation>
    <scope>NUCLEOTIDE SEQUENCE [LARGE SCALE GENOMIC DNA]</scope>
</reference>
<evidence type="ECO:0008006" key="4">
    <source>
        <dbReference type="Google" id="ProtNLM"/>
    </source>
</evidence>
<evidence type="ECO:0000256" key="1">
    <source>
        <dbReference type="SAM" id="Phobius"/>
    </source>
</evidence>
<dbReference type="RefSeq" id="XP_024584734.1">
    <property type="nucleotide sequence ID" value="XM_024719435.1"/>
</dbReference>
<dbReference type="OrthoDB" id="195226at2759"/>
<protein>
    <recommendedName>
        <fullName evidence="4">Transmembrane protein</fullName>
    </recommendedName>
</protein>
<dbReference type="GeneID" id="36401245"/>
<proteinExistence type="predicted"/>
<feature type="transmembrane region" description="Helical" evidence="1">
    <location>
        <begin position="353"/>
        <end position="377"/>
    </location>
</feature>